<dbReference type="Proteomes" id="UP000199169">
    <property type="component" value="Unassembled WGS sequence"/>
</dbReference>
<gene>
    <name evidence="2" type="ORF">ACCAA_920007</name>
</gene>
<feature type="compositionally biased region" description="Low complexity" evidence="1">
    <location>
        <begin position="68"/>
        <end position="87"/>
    </location>
</feature>
<feature type="compositionally biased region" description="Low complexity" evidence="1">
    <location>
        <begin position="20"/>
        <end position="34"/>
    </location>
</feature>
<proteinExistence type="predicted"/>
<sequence length="222" mass="22143">MNLSSITSSSLFANAIASTGRTSAATGDTSSSAGGVAGPRHRQRDGEEFMQAVQQAFSQIGINLPTPSSAVSSGQQNQASGGSVSGSQAIAQDMHQLMHDLFAALRQGQSSAGAAADRDHDRSPSSAVNAGYANFSSGLQGLVQQLASGSTSTNGPLSALQTDFATLLTEVQKQSGGNSNAAGSATTSQSPTLQSFLQNLLNNLAGQSPVAAAVGSVVSAVA</sequence>
<dbReference type="EMBL" id="FLQX01000174">
    <property type="protein sequence ID" value="SBT10215.1"/>
    <property type="molecule type" value="Genomic_DNA"/>
</dbReference>
<keyword evidence="3" id="KW-1185">Reference proteome</keyword>
<reference evidence="2 3" key="1">
    <citation type="submission" date="2016-06" db="EMBL/GenBank/DDBJ databases">
        <authorList>
            <person name="Kjaerup R.B."/>
            <person name="Dalgaard T.S."/>
            <person name="Juul-Madsen H.R."/>
        </authorList>
    </citation>
    <scope>NUCLEOTIDE SEQUENCE [LARGE SCALE GENOMIC DNA]</scope>
    <source>
        <strain evidence="2">3</strain>
    </source>
</reference>
<evidence type="ECO:0000313" key="3">
    <source>
        <dbReference type="Proteomes" id="UP000199169"/>
    </source>
</evidence>
<feature type="region of interest" description="Disordered" evidence="1">
    <location>
        <begin position="20"/>
        <end position="45"/>
    </location>
</feature>
<name>A0A1A8XZ41_9PROT</name>
<organism evidence="2 3">
    <name type="scientific">Candidatus Accumulibacter aalborgensis</name>
    <dbReference type="NCBI Taxonomy" id="1860102"/>
    <lineage>
        <taxon>Bacteria</taxon>
        <taxon>Pseudomonadati</taxon>
        <taxon>Pseudomonadota</taxon>
        <taxon>Betaproteobacteria</taxon>
        <taxon>Candidatus Accumulibacter</taxon>
    </lineage>
</organism>
<evidence type="ECO:0000256" key="1">
    <source>
        <dbReference type="SAM" id="MobiDB-lite"/>
    </source>
</evidence>
<evidence type="ECO:0000313" key="2">
    <source>
        <dbReference type="EMBL" id="SBT10215.1"/>
    </source>
</evidence>
<accession>A0A1A8XZ41</accession>
<protein>
    <submittedName>
        <fullName evidence="2">Uncharacterized protein</fullName>
    </submittedName>
</protein>
<dbReference type="AlphaFoldDB" id="A0A1A8XZ41"/>
<feature type="region of interest" description="Disordered" evidence="1">
    <location>
        <begin position="64"/>
        <end position="87"/>
    </location>
</feature>
<dbReference type="RefSeq" id="WP_186409274.1">
    <property type="nucleotide sequence ID" value="NZ_FLQX01000174.1"/>
</dbReference>